<dbReference type="PANTHER" id="PTHR48182:SF3">
    <property type="entry name" value="DUF676 DOMAIN-CONTAINING PROTEIN"/>
    <property type="match status" value="1"/>
</dbReference>
<evidence type="ECO:0008006" key="3">
    <source>
        <dbReference type="Google" id="ProtNLM"/>
    </source>
</evidence>
<gene>
    <name evidence="1" type="ORF">B0T25DRAFT_563361</name>
</gene>
<sequence length="126" mass="13820">MHAKAWKCSSHRIKSTPSAIVAVPGLGADPSRNFGSGDGSHQFNRLRDEEGIPLDFPGARVLLYHHDSRWLGKDAKEQTLGNAAELLLDSLIRERKNEGGEMTRPLLFLAHSLGGLIRIRNPAGML</sequence>
<reference evidence="1" key="1">
    <citation type="journal article" date="2023" name="Mol. Phylogenet. Evol.">
        <title>Genome-scale phylogeny and comparative genomics of the fungal order Sordariales.</title>
        <authorList>
            <person name="Hensen N."/>
            <person name="Bonometti L."/>
            <person name="Westerberg I."/>
            <person name="Brannstrom I.O."/>
            <person name="Guillou S."/>
            <person name="Cros-Aarteil S."/>
            <person name="Calhoun S."/>
            <person name="Haridas S."/>
            <person name="Kuo A."/>
            <person name="Mondo S."/>
            <person name="Pangilinan J."/>
            <person name="Riley R."/>
            <person name="LaButti K."/>
            <person name="Andreopoulos B."/>
            <person name="Lipzen A."/>
            <person name="Chen C."/>
            <person name="Yan M."/>
            <person name="Daum C."/>
            <person name="Ng V."/>
            <person name="Clum A."/>
            <person name="Steindorff A."/>
            <person name="Ohm R.A."/>
            <person name="Martin F."/>
            <person name="Silar P."/>
            <person name="Natvig D.O."/>
            <person name="Lalanne C."/>
            <person name="Gautier V."/>
            <person name="Ament-Velasquez S.L."/>
            <person name="Kruys A."/>
            <person name="Hutchinson M.I."/>
            <person name="Powell A.J."/>
            <person name="Barry K."/>
            <person name="Miller A.N."/>
            <person name="Grigoriev I.V."/>
            <person name="Debuchy R."/>
            <person name="Gladieux P."/>
            <person name="Hiltunen Thoren M."/>
            <person name="Johannesson H."/>
        </authorList>
    </citation>
    <scope>NUCLEOTIDE SEQUENCE</scope>
    <source>
        <strain evidence="1">CBS 955.72</strain>
    </source>
</reference>
<evidence type="ECO:0000313" key="2">
    <source>
        <dbReference type="Proteomes" id="UP001275084"/>
    </source>
</evidence>
<name>A0AAJ0ML71_9PEZI</name>
<dbReference type="AlphaFoldDB" id="A0AAJ0ML71"/>
<reference evidence="1" key="2">
    <citation type="submission" date="2023-06" db="EMBL/GenBank/DDBJ databases">
        <authorList>
            <consortium name="Lawrence Berkeley National Laboratory"/>
            <person name="Haridas S."/>
            <person name="Hensen N."/>
            <person name="Bonometti L."/>
            <person name="Westerberg I."/>
            <person name="Brannstrom I.O."/>
            <person name="Guillou S."/>
            <person name="Cros-Aarteil S."/>
            <person name="Calhoun S."/>
            <person name="Kuo A."/>
            <person name="Mondo S."/>
            <person name="Pangilinan J."/>
            <person name="Riley R."/>
            <person name="Labutti K."/>
            <person name="Andreopoulos B."/>
            <person name="Lipzen A."/>
            <person name="Chen C."/>
            <person name="Yanf M."/>
            <person name="Daum C."/>
            <person name="Ng V."/>
            <person name="Clum A."/>
            <person name="Steindorff A."/>
            <person name="Ohm R."/>
            <person name="Martin F."/>
            <person name="Silar P."/>
            <person name="Natvig D."/>
            <person name="Lalanne C."/>
            <person name="Gautier V."/>
            <person name="Ament-Velasquez S.L."/>
            <person name="Kruys A."/>
            <person name="Hutchinson M.I."/>
            <person name="Powell A.J."/>
            <person name="Barry K."/>
            <person name="Miller A.N."/>
            <person name="Grigoriev I.V."/>
            <person name="Debuchy R."/>
            <person name="Gladieux P."/>
            <person name="Thoren M.H."/>
            <person name="Johannesson H."/>
        </authorList>
    </citation>
    <scope>NUCLEOTIDE SEQUENCE</scope>
    <source>
        <strain evidence="1">CBS 955.72</strain>
    </source>
</reference>
<dbReference type="InterPro" id="IPR052374">
    <property type="entry name" value="SERAC1"/>
</dbReference>
<evidence type="ECO:0000313" key="1">
    <source>
        <dbReference type="EMBL" id="KAK3364338.1"/>
    </source>
</evidence>
<proteinExistence type="predicted"/>
<accession>A0AAJ0ML71</accession>
<dbReference type="Proteomes" id="UP001275084">
    <property type="component" value="Unassembled WGS sequence"/>
</dbReference>
<dbReference type="EMBL" id="JAUIQD010000001">
    <property type="protein sequence ID" value="KAK3364338.1"/>
    <property type="molecule type" value="Genomic_DNA"/>
</dbReference>
<keyword evidence="2" id="KW-1185">Reference proteome</keyword>
<protein>
    <recommendedName>
        <fullName evidence="3">DUF676 domain-containing protein</fullName>
    </recommendedName>
</protein>
<comment type="caution">
    <text evidence="1">The sequence shown here is derived from an EMBL/GenBank/DDBJ whole genome shotgun (WGS) entry which is preliminary data.</text>
</comment>
<organism evidence="1 2">
    <name type="scientific">Lasiosphaeria hispida</name>
    <dbReference type="NCBI Taxonomy" id="260671"/>
    <lineage>
        <taxon>Eukaryota</taxon>
        <taxon>Fungi</taxon>
        <taxon>Dikarya</taxon>
        <taxon>Ascomycota</taxon>
        <taxon>Pezizomycotina</taxon>
        <taxon>Sordariomycetes</taxon>
        <taxon>Sordariomycetidae</taxon>
        <taxon>Sordariales</taxon>
        <taxon>Lasiosphaeriaceae</taxon>
        <taxon>Lasiosphaeria</taxon>
    </lineage>
</organism>
<dbReference type="PANTHER" id="PTHR48182">
    <property type="entry name" value="PROTEIN SERAC1"/>
    <property type="match status" value="1"/>
</dbReference>